<dbReference type="Proteomes" id="UP000325577">
    <property type="component" value="Linkage Group LG21"/>
</dbReference>
<dbReference type="PANTHER" id="PTHR34461">
    <property type="entry name" value="EXPRESSED PROTEIN"/>
    <property type="match status" value="1"/>
</dbReference>
<dbReference type="PANTHER" id="PTHR34461:SF2">
    <property type="entry name" value="EXPRESSED PROTEIN"/>
    <property type="match status" value="1"/>
</dbReference>
<sequence length="714" mass="78814">MAERKTKKRTLETDEFNCNVSDDETSSDSDDASFGKITLKQLKERCKTKKRKVSKSADLTPTQDYSNLQLGEDEFDLKKPLSFWKSKLSKNLKVKRKFSKKSVSTSSEFVISVKSEHISSSEESPDCCGELPNPVNVKVEVPGPEYFNCENMNLVADDYTIGCTEQVFLGSVSDEIVEAVESVLETGKPIFFGGEGQTCVVNEVSYDYLEQVDPISFIPSIGREAMEVVNQEKTCQQCSVLPVLDLTKEVCIKNSLSYESSPETTSPTKDQCSDMCNISQNNFCLHEISPPMSHSSRDQVPDMAIDNSLCCMELGYIADSCMFTDDVKEDFPSGPDAGSPSGQISICSSSQKSNQCLNHNEDLVSVEDGSPPTEEKQQSISINADAARNCSSPDNNSVSLGDGSLTTEVKQPLVSTAADAETNCSTTSHPFGSDIELSPSAIKRDHHLKLWHPPGRLLSNRKAISPTSQERLCQAMESVELNGNSAHYKCREELCFGKQTENKVSSAEADFEGAELTINPKGAGQVNRIKLTISPKQTIKKPKNGSPLKGIVKDPRLPRSLPHVSTGCTSIQNCSESAIAFSQRQMQDIDCLATKLMKELKFMKDLVEENLDSEAYPTTSLKYHEVKTAIKNATKLQETSRKWLSMMARDCSRFCKIMRLTEKGTAAPESALHKERKKITFADEAGGMLCHVKFFEDGMASQEPESDNQEIQVK</sequence>
<dbReference type="AlphaFoldDB" id="A0A5J5ACF3"/>
<reference evidence="1 2" key="1">
    <citation type="submission" date="2019-09" db="EMBL/GenBank/DDBJ databases">
        <title>A chromosome-level genome assembly of the Chinese tupelo Nyssa sinensis.</title>
        <authorList>
            <person name="Yang X."/>
            <person name="Kang M."/>
            <person name="Yang Y."/>
            <person name="Xiong H."/>
            <person name="Wang M."/>
            <person name="Zhang Z."/>
            <person name="Wang Z."/>
            <person name="Wu H."/>
            <person name="Ma T."/>
            <person name="Liu J."/>
            <person name="Xi Z."/>
        </authorList>
    </citation>
    <scope>NUCLEOTIDE SEQUENCE [LARGE SCALE GENOMIC DNA]</scope>
    <source>
        <strain evidence="1">J267</strain>
        <tissue evidence="1">Leaf</tissue>
    </source>
</reference>
<dbReference type="EMBL" id="CM018045">
    <property type="protein sequence ID" value="KAA8528633.1"/>
    <property type="molecule type" value="Genomic_DNA"/>
</dbReference>
<keyword evidence="2" id="KW-1185">Reference proteome</keyword>
<gene>
    <name evidence="1" type="ORF">F0562_035988</name>
</gene>
<organism evidence="1 2">
    <name type="scientific">Nyssa sinensis</name>
    <dbReference type="NCBI Taxonomy" id="561372"/>
    <lineage>
        <taxon>Eukaryota</taxon>
        <taxon>Viridiplantae</taxon>
        <taxon>Streptophyta</taxon>
        <taxon>Embryophyta</taxon>
        <taxon>Tracheophyta</taxon>
        <taxon>Spermatophyta</taxon>
        <taxon>Magnoliopsida</taxon>
        <taxon>eudicotyledons</taxon>
        <taxon>Gunneridae</taxon>
        <taxon>Pentapetalae</taxon>
        <taxon>asterids</taxon>
        <taxon>Cornales</taxon>
        <taxon>Nyssaceae</taxon>
        <taxon>Nyssa</taxon>
    </lineage>
</organism>
<evidence type="ECO:0000313" key="2">
    <source>
        <dbReference type="Proteomes" id="UP000325577"/>
    </source>
</evidence>
<proteinExistence type="predicted"/>
<protein>
    <submittedName>
        <fullName evidence="1">Uncharacterized protein</fullName>
    </submittedName>
</protein>
<dbReference type="OrthoDB" id="775914at2759"/>
<accession>A0A5J5ACF3</accession>
<name>A0A5J5ACF3_9ASTE</name>
<evidence type="ECO:0000313" key="1">
    <source>
        <dbReference type="EMBL" id="KAA8528633.1"/>
    </source>
</evidence>